<comment type="caution">
    <text evidence="2">The sequence shown here is derived from an EMBL/GenBank/DDBJ whole genome shotgun (WGS) entry which is preliminary data.</text>
</comment>
<evidence type="ECO:0000313" key="3">
    <source>
        <dbReference type="Proteomes" id="UP000335636"/>
    </source>
</evidence>
<evidence type="ECO:0000313" key="2">
    <source>
        <dbReference type="EMBL" id="VTJ72790.1"/>
    </source>
</evidence>
<reference evidence="2" key="1">
    <citation type="submission" date="2019-04" db="EMBL/GenBank/DDBJ databases">
        <authorList>
            <person name="Alioto T."/>
            <person name="Alioto T."/>
        </authorList>
    </citation>
    <scope>NUCLEOTIDE SEQUENCE [LARGE SCALE GENOMIC DNA]</scope>
</reference>
<accession>A0A5E4BUV7</accession>
<evidence type="ECO:0000256" key="1">
    <source>
        <dbReference type="SAM" id="MobiDB-lite"/>
    </source>
</evidence>
<sequence length="111" mass="12148">MAGSEQNRDPGQSLGQELGPVHLFPRWRLGPISRLKRKPLRRPPQPHIPGPSPSPPSPTISANGPRPSLSCIISGKHIGATFLEDNLPVYSESFKHQTFSCSECLKCVLKT</sequence>
<protein>
    <submittedName>
        <fullName evidence="2">Uncharacterized protein</fullName>
    </submittedName>
</protein>
<feature type="region of interest" description="Disordered" evidence="1">
    <location>
        <begin position="29"/>
        <end position="67"/>
    </location>
</feature>
<proteinExistence type="predicted"/>
<keyword evidence="3" id="KW-1185">Reference proteome</keyword>
<organism evidence="2 3">
    <name type="scientific">Marmota monax</name>
    <name type="common">Woodchuck</name>
    <dbReference type="NCBI Taxonomy" id="9995"/>
    <lineage>
        <taxon>Eukaryota</taxon>
        <taxon>Metazoa</taxon>
        <taxon>Chordata</taxon>
        <taxon>Craniata</taxon>
        <taxon>Vertebrata</taxon>
        <taxon>Euteleostomi</taxon>
        <taxon>Mammalia</taxon>
        <taxon>Eutheria</taxon>
        <taxon>Euarchontoglires</taxon>
        <taxon>Glires</taxon>
        <taxon>Rodentia</taxon>
        <taxon>Sciuromorpha</taxon>
        <taxon>Sciuridae</taxon>
        <taxon>Xerinae</taxon>
        <taxon>Marmotini</taxon>
        <taxon>Marmota</taxon>
    </lineage>
</organism>
<gene>
    <name evidence="2" type="ORF">MONAX_5E021271</name>
</gene>
<name>A0A5E4BUV7_MARMO</name>
<feature type="region of interest" description="Disordered" evidence="1">
    <location>
        <begin position="1"/>
        <end position="20"/>
    </location>
</feature>
<feature type="compositionally biased region" description="Pro residues" evidence="1">
    <location>
        <begin position="42"/>
        <end position="58"/>
    </location>
</feature>
<dbReference type="AlphaFoldDB" id="A0A5E4BUV7"/>
<dbReference type="Proteomes" id="UP000335636">
    <property type="component" value="Unassembled WGS sequence"/>
</dbReference>
<dbReference type="EMBL" id="CABDUW010000641">
    <property type="protein sequence ID" value="VTJ72790.1"/>
    <property type="molecule type" value="Genomic_DNA"/>
</dbReference>